<name>A0A1G2PCP8_9BACT</name>
<accession>A0A1G2PCP8</accession>
<proteinExistence type="predicted"/>
<dbReference type="Proteomes" id="UP000178869">
    <property type="component" value="Unassembled WGS sequence"/>
</dbReference>
<evidence type="ECO:0000313" key="1">
    <source>
        <dbReference type="EMBL" id="OHA46104.1"/>
    </source>
</evidence>
<sequence length="83" mass="9244">MTQKGISTAAVHKVPTDLRKALISTPAARAAWEDITPLARNEWICWVTSGKKAETRNIRIEKALSKLKGGMRRPCCWGGCNHR</sequence>
<dbReference type="AlphaFoldDB" id="A0A1G2PCP8"/>
<gene>
    <name evidence="1" type="ORF">A2828_02680</name>
</gene>
<protein>
    <recommendedName>
        <fullName evidence="3">Bacteriocin-protection protein, YdeI/OmpD-associated family</fullName>
    </recommendedName>
</protein>
<dbReference type="EMBL" id="MHSR01000021">
    <property type="protein sequence ID" value="OHA46104.1"/>
    <property type="molecule type" value="Genomic_DNA"/>
</dbReference>
<comment type="caution">
    <text evidence="1">The sequence shown here is derived from an EMBL/GenBank/DDBJ whole genome shotgun (WGS) entry which is preliminary data.</text>
</comment>
<reference evidence="1 2" key="1">
    <citation type="journal article" date="2016" name="Nat. Commun.">
        <title>Thousands of microbial genomes shed light on interconnected biogeochemical processes in an aquifer system.</title>
        <authorList>
            <person name="Anantharaman K."/>
            <person name="Brown C.T."/>
            <person name="Hug L.A."/>
            <person name="Sharon I."/>
            <person name="Castelle C.J."/>
            <person name="Probst A.J."/>
            <person name="Thomas B.C."/>
            <person name="Singh A."/>
            <person name="Wilkins M.J."/>
            <person name="Karaoz U."/>
            <person name="Brodie E.L."/>
            <person name="Williams K.H."/>
            <person name="Hubbard S.S."/>
            <person name="Banfield J.F."/>
        </authorList>
    </citation>
    <scope>NUCLEOTIDE SEQUENCE [LARGE SCALE GENOMIC DNA]</scope>
</reference>
<evidence type="ECO:0000313" key="2">
    <source>
        <dbReference type="Proteomes" id="UP000178869"/>
    </source>
</evidence>
<evidence type="ECO:0008006" key="3">
    <source>
        <dbReference type="Google" id="ProtNLM"/>
    </source>
</evidence>
<dbReference type="Pfam" id="PF13376">
    <property type="entry name" value="OmdA"/>
    <property type="match status" value="1"/>
</dbReference>
<organism evidence="1 2">
    <name type="scientific">Candidatus Terrybacteria bacterium RIFCSPHIGHO2_01_FULL_43_35</name>
    <dbReference type="NCBI Taxonomy" id="1802361"/>
    <lineage>
        <taxon>Bacteria</taxon>
        <taxon>Candidatus Terryibacteriota</taxon>
    </lineage>
</organism>